<reference evidence="1 2" key="1">
    <citation type="submission" date="2024-04" db="EMBL/GenBank/DDBJ databases">
        <title>genome sequences of Mucor flavus KT1a and Helicostylum pulchrum KT1b strains isolation_sourced from the surface of a dry-aged beef.</title>
        <authorList>
            <person name="Toyotome T."/>
            <person name="Hosono M."/>
            <person name="Torimaru M."/>
            <person name="Fukuda K."/>
            <person name="Mikami N."/>
        </authorList>
    </citation>
    <scope>NUCLEOTIDE SEQUENCE [LARGE SCALE GENOMIC DNA]</scope>
    <source>
        <strain evidence="1 2">KT1b</strain>
    </source>
</reference>
<dbReference type="SUPFAM" id="SSF53335">
    <property type="entry name" value="S-adenosyl-L-methionine-dependent methyltransferases"/>
    <property type="match status" value="1"/>
</dbReference>
<dbReference type="EMBL" id="BAABUJ010000004">
    <property type="protein sequence ID" value="GAA5795023.1"/>
    <property type="molecule type" value="Genomic_DNA"/>
</dbReference>
<gene>
    <name evidence="1" type="ORF">HPULCUR_000374</name>
</gene>
<dbReference type="InterPro" id="IPR019410">
    <property type="entry name" value="Methyltransf_16"/>
</dbReference>
<dbReference type="Pfam" id="PF10294">
    <property type="entry name" value="Methyltransf_16"/>
    <property type="match status" value="1"/>
</dbReference>
<dbReference type="InterPro" id="IPR029063">
    <property type="entry name" value="SAM-dependent_MTases_sf"/>
</dbReference>
<accession>A0ABP9XLQ3</accession>
<sequence>MTSTPLYYIRFSKPPPTEYFVGQHFSIVWTIESDLGDQAFWEPVPVTCSLQGCSQLGLRVLSTDQKNNKKKASAKPYQQEKVSLSPDISLVYDPLQGGGIVTKLVIEQLPGKPLPTGTTVNIQLSMILAPAARTTIASHKVWQNAYMFSSIWVLPTWSAPIQTTVSKQSHFDTESGDQAERIIRVNQNQIIRIREDAVHSIARHVWDCGLGMCQFLSKYKLDPKHNVFLELGSGTGLVGIYAAELFKPKRVYLTDLADALEIMQQNVDLMNTNNVEMIVKELSWGPTKLQEYNDVNLVLLTDVLYNQGSHDVLLETLDWILDNDNAKALLTYKERNPDEREFFNKVEKRGWKCQRIIGDSCDDLICEVYYIQK</sequence>
<dbReference type="PANTHER" id="PTHR14614:SF132">
    <property type="entry name" value="PROTEIN-LYSINE METHYLTRANSFERASE C42C1.13"/>
    <property type="match status" value="1"/>
</dbReference>
<protein>
    <recommendedName>
        <fullName evidence="3">Methyltransferase-domain-containing protein</fullName>
    </recommendedName>
</protein>
<organism evidence="1 2">
    <name type="scientific">Helicostylum pulchrum</name>
    <dbReference type="NCBI Taxonomy" id="562976"/>
    <lineage>
        <taxon>Eukaryota</taxon>
        <taxon>Fungi</taxon>
        <taxon>Fungi incertae sedis</taxon>
        <taxon>Mucoromycota</taxon>
        <taxon>Mucoromycotina</taxon>
        <taxon>Mucoromycetes</taxon>
        <taxon>Mucorales</taxon>
        <taxon>Mucorineae</taxon>
        <taxon>Mucoraceae</taxon>
        <taxon>Helicostylum</taxon>
    </lineage>
</organism>
<dbReference type="Proteomes" id="UP001476247">
    <property type="component" value="Unassembled WGS sequence"/>
</dbReference>
<proteinExistence type="predicted"/>
<dbReference type="Gene3D" id="3.40.50.150">
    <property type="entry name" value="Vaccinia Virus protein VP39"/>
    <property type="match status" value="1"/>
</dbReference>
<evidence type="ECO:0000313" key="1">
    <source>
        <dbReference type="EMBL" id="GAA5795023.1"/>
    </source>
</evidence>
<evidence type="ECO:0000313" key="2">
    <source>
        <dbReference type="Proteomes" id="UP001476247"/>
    </source>
</evidence>
<dbReference type="CDD" id="cd02440">
    <property type="entry name" value="AdoMet_MTases"/>
    <property type="match status" value="1"/>
</dbReference>
<comment type="caution">
    <text evidence="1">The sequence shown here is derived from an EMBL/GenBank/DDBJ whole genome shotgun (WGS) entry which is preliminary data.</text>
</comment>
<evidence type="ECO:0008006" key="3">
    <source>
        <dbReference type="Google" id="ProtNLM"/>
    </source>
</evidence>
<name>A0ABP9XLQ3_9FUNG</name>
<dbReference type="PANTHER" id="PTHR14614">
    <property type="entry name" value="HEPATOCELLULAR CARCINOMA-ASSOCIATED ANTIGEN"/>
    <property type="match status" value="1"/>
</dbReference>
<keyword evidence="2" id="KW-1185">Reference proteome</keyword>